<evidence type="ECO:0000313" key="4">
    <source>
        <dbReference type="EMBL" id="TYI09598.1"/>
    </source>
</evidence>
<dbReference type="InterPro" id="IPR016140">
    <property type="entry name" value="Bifunc_inhib/LTP/seed_store"/>
</dbReference>
<evidence type="ECO:0000256" key="2">
    <source>
        <dbReference type="SAM" id="SignalP"/>
    </source>
</evidence>
<dbReference type="Pfam" id="PF00234">
    <property type="entry name" value="Tryp_alpha_amyl"/>
    <property type="match status" value="1"/>
</dbReference>
<gene>
    <name evidence="4" type="ORF">ES332_A09G084500v1</name>
</gene>
<sequence length="146" mass="16479">MEKKLNGVFWCVGVLGLVTVVLTVHAITCEEAVQTLMPCGAYLTTLAPSPTLACCQAVASVNASASTTQSRRDLCECFKKKALVYGVDPQKAKQLPASYRHRQWSYKAFHPPRINRRASINNFRKEFINFVLWRTFVSCLSDMRYL</sequence>
<keyword evidence="2" id="KW-0732">Signal</keyword>
<protein>
    <recommendedName>
        <fullName evidence="3">Bifunctional inhibitor/plant lipid transfer protein/seed storage helical domain-containing protein</fullName>
    </recommendedName>
</protein>
<keyword evidence="5" id="KW-1185">Reference proteome</keyword>
<dbReference type="CDD" id="cd01960">
    <property type="entry name" value="nsLTP1"/>
    <property type="match status" value="1"/>
</dbReference>
<dbReference type="SUPFAM" id="SSF47699">
    <property type="entry name" value="Bifunctional inhibitor/lipid-transfer protein/seed storage 2S albumin"/>
    <property type="match status" value="1"/>
</dbReference>
<dbReference type="EMBL" id="CM017618">
    <property type="protein sequence ID" value="TYI09598.1"/>
    <property type="molecule type" value="Genomic_DNA"/>
</dbReference>
<dbReference type="InterPro" id="IPR000528">
    <property type="entry name" value="Plant_nsLTP"/>
</dbReference>
<name>A0A5D2NZV4_GOSTO</name>
<proteinExistence type="inferred from homology"/>
<dbReference type="Proteomes" id="UP000322667">
    <property type="component" value="Chromosome A09"/>
</dbReference>
<dbReference type="AlphaFoldDB" id="A0A5D2NZV4"/>
<dbReference type="GO" id="GO:0006869">
    <property type="term" value="P:lipid transport"/>
    <property type="evidence" value="ECO:0007669"/>
    <property type="project" value="InterPro"/>
</dbReference>
<organism evidence="4 5">
    <name type="scientific">Gossypium tomentosum</name>
    <name type="common">Hawaiian cotton</name>
    <name type="synonym">Gossypium sandvicense</name>
    <dbReference type="NCBI Taxonomy" id="34277"/>
    <lineage>
        <taxon>Eukaryota</taxon>
        <taxon>Viridiplantae</taxon>
        <taxon>Streptophyta</taxon>
        <taxon>Embryophyta</taxon>
        <taxon>Tracheophyta</taxon>
        <taxon>Spermatophyta</taxon>
        <taxon>Magnoliopsida</taxon>
        <taxon>eudicotyledons</taxon>
        <taxon>Gunneridae</taxon>
        <taxon>Pentapetalae</taxon>
        <taxon>rosids</taxon>
        <taxon>malvids</taxon>
        <taxon>Malvales</taxon>
        <taxon>Malvaceae</taxon>
        <taxon>Malvoideae</taxon>
        <taxon>Gossypium</taxon>
    </lineage>
</organism>
<dbReference type="InterPro" id="IPR036312">
    <property type="entry name" value="Bifun_inhib/LTP/seed_sf"/>
</dbReference>
<dbReference type="PRINTS" id="PR00382">
    <property type="entry name" value="LIPIDTRNSFER"/>
</dbReference>
<accession>A0A5D2NZV4</accession>
<feature type="chain" id="PRO_5022670449" description="Bifunctional inhibitor/plant lipid transfer protein/seed storage helical domain-containing protein" evidence="2">
    <location>
        <begin position="27"/>
        <end position="146"/>
    </location>
</feature>
<evidence type="ECO:0000256" key="1">
    <source>
        <dbReference type="ARBA" id="ARBA00009748"/>
    </source>
</evidence>
<reference evidence="4 5" key="1">
    <citation type="submission" date="2019-07" db="EMBL/GenBank/DDBJ databases">
        <title>WGS assembly of Gossypium tomentosum.</title>
        <authorList>
            <person name="Chen Z.J."/>
            <person name="Sreedasyam A."/>
            <person name="Ando A."/>
            <person name="Song Q."/>
            <person name="De L."/>
            <person name="Hulse-Kemp A."/>
            <person name="Ding M."/>
            <person name="Ye W."/>
            <person name="Kirkbride R."/>
            <person name="Jenkins J."/>
            <person name="Plott C."/>
            <person name="Lovell J."/>
            <person name="Lin Y.-M."/>
            <person name="Vaughn R."/>
            <person name="Liu B."/>
            <person name="Li W."/>
            <person name="Simpson S."/>
            <person name="Scheffler B."/>
            <person name="Saski C."/>
            <person name="Grover C."/>
            <person name="Hu G."/>
            <person name="Conover J."/>
            <person name="Carlson J."/>
            <person name="Shu S."/>
            <person name="Boston L."/>
            <person name="Williams M."/>
            <person name="Peterson D."/>
            <person name="Mcgee K."/>
            <person name="Jones D."/>
            <person name="Wendel J."/>
            <person name="Stelly D."/>
            <person name="Grimwood J."/>
            <person name="Schmutz J."/>
        </authorList>
    </citation>
    <scope>NUCLEOTIDE SEQUENCE [LARGE SCALE GENOMIC DNA]</scope>
    <source>
        <strain evidence="4">7179.01</strain>
    </source>
</reference>
<evidence type="ECO:0000259" key="3">
    <source>
        <dbReference type="Pfam" id="PF00234"/>
    </source>
</evidence>
<feature type="domain" description="Bifunctional inhibitor/plant lipid transfer protein/seed storage helical" evidence="3">
    <location>
        <begin position="29"/>
        <end position="97"/>
    </location>
</feature>
<dbReference type="GO" id="GO:0008289">
    <property type="term" value="F:lipid binding"/>
    <property type="evidence" value="ECO:0007669"/>
    <property type="project" value="InterPro"/>
</dbReference>
<comment type="similarity">
    <text evidence="1">Belongs to the plant LTP family.</text>
</comment>
<evidence type="ECO:0000313" key="5">
    <source>
        <dbReference type="Proteomes" id="UP000322667"/>
    </source>
</evidence>
<feature type="signal peptide" evidence="2">
    <location>
        <begin position="1"/>
        <end position="26"/>
    </location>
</feature>
<dbReference type="Gene3D" id="1.10.110.10">
    <property type="entry name" value="Plant lipid-transfer and hydrophobic proteins"/>
    <property type="match status" value="1"/>
</dbReference>
<dbReference type="PANTHER" id="PTHR33076">
    <property type="entry name" value="NON-SPECIFIC LIPID-TRANSFER PROTEIN 2-RELATED"/>
    <property type="match status" value="1"/>
</dbReference>